<evidence type="ECO:0000256" key="1">
    <source>
        <dbReference type="SAM" id="MobiDB-lite"/>
    </source>
</evidence>
<dbReference type="InterPro" id="IPR026750">
    <property type="entry name" value="NTAN1"/>
</dbReference>
<organism evidence="3 4">
    <name type="scientific">Mesocestoides corti</name>
    <name type="common">Flatworm</name>
    <dbReference type="NCBI Taxonomy" id="53468"/>
    <lineage>
        <taxon>Eukaryota</taxon>
        <taxon>Metazoa</taxon>
        <taxon>Spiralia</taxon>
        <taxon>Lophotrochozoa</taxon>
        <taxon>Platyhelminthes</taxon>
        <taxon>Cestoda</taxon>
        <taxon>Eucestoda</taxon>
        <taxon>Cyclophyllidea</taxon>
        <taxon>Mesocestoididae</taxon>
        <taxon>Mesocestoides</taxon>
    </lineage>
</organism>
<dbReference type="AlphaFoldDB" id="A0A0R3U4G0"/>
<keyword evidence="4" id="KW-1185">Reference proteome</keyword>
<dbReference type="PANTHER" id="PTHR12957">
    <property type="entry name" value="DEAD/H BOX POLYPEPTIDE 26/DICE1-RELATED"/>
    <property type="match status" value="1"/>
</dbReference>
<dbReference type="Proteomes" id="UP000267029">
    <property type="component" value="Unassembled WGS sequence"/>
</dbReference>
<feature type="domain" description="Integrator complex subunit 6-like beta-barrel" evidence="2">
    <location>
        <begin position="110"/>
        <end position="256"/>
    </location>
</feature>
<evidence type="ECO:0000313" key="3">
    <source>
        <dbReference type="EMBL" id="VDD75529.1"/>
    </source>
</evidence>
<dbReference type="Pfam" id="PF25462">
    <property type="entry name" value="Beta-barrel_INTS6"/>
    <property type="match status" value="1"/>
</dbReference>
<accession>A0A0R3U4G0</accession>
<dbReference type="Pfam" id="PF14736">
    <property type="entry name" value="N_Asn_amidohyd"/>
    <property type="match status" value="1"/>
</dbReference>
<protein>
    <recommendedName>
        <fullName evidence="2">Integrator complex subunit 6-like beta-barrel domain-containing protein</fullName>
    </recommendedName>
</protein>
<proteinExistence type="predicted"/>
<reference evidence="3 4" key="1">
    <citation type="submission" date="2018-10" db="EMBL/GenBank/DDBJ databases">
        <authorList>
            <consortium name="Pathogen Informatics"/>
        </authorList>
    </citation>
    <scope>NUCLEOTIDE SEQUENCE [LARGE SCALE GENOMIC DNA]</scope>
</reference>
<feature type="compositionally biased region" description="Polar residues" evidence="1">
    <location>
        <begin position="517"/>
        <end position="538"/>
    </location>
</feature>
<dbReference type="GO" id="GO:0034472">
    <property type="term" value="P:snRNA 3'-end processing"/>
    <property type="evidence" value="ECO:0007669"/>
    <property type="project" value="TreeGrafter"/>
</dbReference>
<dbReference type="InterPro" id="IPR057413">
    <property type="entry name" value="Beta-barrel_INTS6"/>
</dbReference>
<evidence type="ECO:0000313" key="4">
    <source>
        <dbReference type="Proteomes" id="UP000267029"/>
    </source>
</evidence>
<name>A0A0R3U4G0_MESCO</name>
<dbReference type="InterPro" id="IPR051113">
    <property type="entry name" value="Integrator_subunit6"/>
</dbReference>
<dbReference type="GO" id="GO:0032039">
    <property type="term" value="C:integrator complex"/>
    <property type="evidence" value="ECO:0007669"/>
    <property type="project" value="TreeGrafter"/>
</dbReference>
<dbReference type="EMBL" id="UXSR01000197">
    <property type="protein sequence ID" value="VDD75529.1"/>
    <property type="molecule type" value="Genomic_DNA"/>
</dbReference>
<feature type="region of interest" description="Disordered" evidence="1">
    <location>
        <begin position="517"/>
        <end position="559"/>
    </location>
</feature>
<feature type="region of interest" description="Disordered" evidence="1">
    <location>
        <begin position="479"/>
        <end position="502"/>
    </location>
</feature>
<evidence type="ECO:0000259" key="2">
    <source>
        <dbReference type="Pfam" id="PF25462"/>
    </source>
</evidence>
<dbReference type="GO" id="GO:0008418">
    <property type="term" value="F:protein-N-terminal asparagine amidohydrolase activity"/>
    <property type="evidence" value="ECO:0007669"/>
    <property type="project" value="InterPro"/>
</dbReference>
<dbReference type="PANTHER" id="PTHR12957:SF2">
    <property type="entry name" value="INTEGRATOR COMPLEX SUBUNIT 6"/>
    <property type="match status" value="1"/>
</dbReference>
<dbReference type="OrthoDB" id="9449012at2759"/>
<dbReference type="STRING" id="53468.A0A0R3U4G0"/>
<gene>
    <name evidence="3" type="ORF">MCOS_LOCUS1532</name>
</gene>
<sequence>MSCFEPAVVVVVTRHNADFETKSMPTAFVPGGDLTADSHRWDYRLHGILLQNPGLIDTYYDIPRPLSLEPSSSAYASCNQTGGDVFVLSDLRAIPQCVEAVGTKCQPGVVVDLVEVSNPKETLVIKQLIHVKLVGRVGSSWPIPENFWPTEELLLSKLPTRPSNPIIHASLSTDAPPKFLDCFPIDRYELEPSPFTQKLIDHGDASAVWSCVVPGSGPNCDAPFGYCKASPDLQAVFLYVLPYNYRELSDLLNELHEVNSMRMTDAWAAKLTNYLSNIPRYYYMPISKAFERLGFQGVIKPEALDRMLPYQLKNHLQKLRHSAKIEYDRFVHVVSSTEPPPLVKLPQSSLPVSMRPFSELRAFGTVAKPSGKFLYETPGSIPRRKLRKMLPKLRRNLVAILDGVSRPMDHEAIHNQALSDMGDYINYKFAQPQAAPLRELTPSPERLDTFGNPFRRKTAATFVADEVFVEDVAFSGPAFPGSSSSSMRRRSTGGLSGRVKGPLPPYITFSNWRRLSRGNSTASSSPQRDDFSSCSSPIHNGELNHVTPPTCHSPPTNDVWRGNADNKRLRLSSEDKNSFEVNNILVGKLIEMVRKPALDGCKVFDTLTRFVGSFQQKYASVSFVMAEALRFKQVELYRLLDEWRSCLDLPSESVVVHNNDSSAGRCPTVRKRAQSLKSANVVTIESSGDILYVHQNEMAMVKYGADTRSTSSGCRINPPIPRFVGTSEMTSCHAVLITSSAGFVFGHLDGSCDGRLTEDFFEKANRFFDDNPSTKLDECPQVHVVGGFVDSNDLSKVLTLQILMELLVSRLTFSLNTLCSYILNDHVTMRSKKQLHTPVVRGVVFDTHLASLFPAFILPKATGPVSVLRSSYSWSTSARCGMHNIFDPISHFLVLKPFVFDEKTLKLASYIKKLPREHLQHFSTTPKQETDNFYKMLRHTIRLLNSIAIEGVDFFFGKNLTFAFDENSKCWYPMDSFAECALKHPLTCLE</sequence>